<keyword evidence="1" id="KW-0472">Membrane</keyword>
<dbReference type="EMBL" id="FWXI01000001">
    <property type="protein sequence ID" value="SMC32096.1"/>
    <property type="molecule type" value="Genomic_DNA"/>
</dbReference>
<feature type="transmembrane region" description="Helical" evidence="1">
    <location>
        <begin position="91"/>
        <end position="111"/>
    </location>
</feature>
<evidence type="ECO:0000313" key="3">
    <source>
        <dbReference type="Proteomes" id="UP000192738"/>
    </source>
</evidence>
<dbReference type="AlphaFoldDB" id="A0A1W1Y7H4"/>
<proteinExistence type="predicted"/>
<dbReference type="Proteomes" id="UP000192738">
    <property type="component" value="Unassembled WGS sequence"/>
</dbReference>
<name>A0A1W1Y7H4_9FIRM</name>
<protein>
    <recommendedName>
        <fullName evidence="4">ATP synthase I chain</fullName>
    </recommendedName>
</protein>
<evidence type="ECO:0008006" key="4">
    <source>
        <dbReference type="Google" id="ProtNLM"/>
    </source>
</evidence>
<feature type="transmembrane region" description="Helical" evidence="1">
    <location>
        <begin position="28"/>
        <end position="46"/>
    </location>
</feature>
<keyword evidence="1" id="KW-1133">Transmembrane helix</keyword>
<organism evidence="2 3">
    <name type="scientific">Sporomusa malonica</name>
    <dbReference type="NCBI Taxonomy" id="112901"/>
    <lineage>
        <taxon>Bacteria</taxon>
        <taxon>Bacillati</taxon>
        <taxon>Bacillota</taxon>
        <taxon>Negativicutes</taxon>
        <taxon>Selenomonadales</taxon>
        <taxon>Sporomusaceae</taxon>
        <taxon>Sporomusa</taxon>
    </lineage>
</organism>
<evidence type="ECO:0000313" key="2">
    <source>
        <dbReference type="EMBL" id="SMC32096.1"/>
    </source>
</evidence>
<reference evidence="2 3" key="1">
    <citation type="submission" date="2017-04" db="EMBL/GenBank/DDBJ databases">
        <authorList>
            <person name="Afonso C.L."/>
            <person name="Miller P.J."/>
            <person name="Scott M.A."/>
            <person name="Spackman E."/>
            <person name="Goraichik I."/>
            <person name="Dimitrov K.M."/>
            <person name="Suarez D.L."/>
            <person name="Swayne D.E."/>
        </authorList>
    </citation>
    <scope>NUCLEOTIDE SEQUENCE [LARGE SCALE GENOMIC DNA]</scope>
    <source>
        <strain evidence="2 3">DSM 5090</strain>
    </source>
</reference>
<keyword evidence="1" id="KW-0812">Transmembrane</keyword>
<sequence length="143" mass="15952">MVILSHIGFSSLLLCGMAYNYGGITLIPGLILGIIAGVMYFFHLYYQIERLTNSPKKTAPADLRWGWMARFSLLIIILIFLGRHLDGGYSAFVVGFFTTPTILFLNASFLIGQQILEAKKNHKKTGGHKPWGMVERKSGGISW</sequence>
<keyword evidence="3" id="KW-1185">Reference proteome</keyword>
<gene>
    <name evidence="2" type="ORF">SAMN04488500_10175</name>
</gene>
<dbReference type="STRING" id="112901.SAMN04488500_10175"/>
<feature type="transmembrane region" description="Helical" evidence="1">
    <location>
        <begin position="67"/>
        <end position="85"/>
    </location>
</feature>
<evidence type="ECO:0000256" key="1">
    <source>
        <dbReference type="SAM" id="Phobius"/>
    </source>
</evidence>
<accession>A0A1W1Y7H4</accession>